<dbReference type="InterPro" id="IPR000210">
    <property type="entry name" value="BTB/POZ_dom"/>
</dbReference>
<keyword evidence="1" id="KW-0880">Kelch repeat</keyword>
<protein>
    <recommendedName>
        <fullName evidence="5">BACK domain-containing protein</fullName>
    </recommendedName>
</protein>
<dbReference type="PANTHER" id="PTHR24412:SF497">
    <property type="entry name" value="KELCH-LIKE PROTEIN 18"/>
    <property type="match status" value="1"/>
</dbReference>
<dbReference type="Gene3D" id="3.30.710.10">
    <property type="entry name" value="Potassium Channel Kv1.1, Chain A"/>
    <property type="match status" value="1"/>
</dbReference>
<dbReference type="Pfam" id="PF00651">
    <property type="entry name" value="BTB"/>
    <property type="match status" value="1"/>
</dbReference>
<comment type="caution">
    <text evidence="6">The sequence shown here is derived from an EMBL/GenBank/DDBJ whole genome shotgun (WGS) entry which is preliminary data.</text>
</comment>
<evidence type="ECO:0000259" key="5">
    <source>
        <dbReference type="SMART" id="SM00875"/>
    </source>
</evidence>
<name>A0A9D4Q9V0_RHISA</name>
<keyword evidence="3" id="KW-0009">Actin-binding</keyword>
<evidence type="ECO:0000313" key="6">
    <source>
        <dbReference type="EMBL" id="KAH7971944.1"/>
    </source>
</evidence>
<feature type="region of interest" description="Disordered" evidence="4">
    <location>
        <begin position="27"/>
        <end position="206"/>
    </location>
</feature>
<proteinExistence type="predicted"/>
<gene>
    <name evidence="6" type="ORF">HPB52_004375</name>
</gene>
<evidence type="ECO:0000256" key="1">
    <source>
        <dbReference type="ARBA" id="ARBA00022441"/>
    </source>
</evidence>
<sequence>MKTPEEGGAPDGNLDLSTKLGVTAAELTTTTKHHKRHKKRSKRHRLAGQAFATGESCLQNLSDATAMKTPGEGGAQERILEASPKLGVTTAESTATTKHHKRRKKPSVKHQLSGEASPKGEKSEDPAIASSVRKSSPPLDAPPGVPQKGLHGAPSPPQFTSAPVKAPVTPPRSPSMESCALTFLSESPEPGAPSPGSMTLPPTPSALGRTGIRLSLVAPVVFPVPEGRRLSVDPSWPAYPSFPSLDPSRTPTEMCAAVEGAVKDPAVNGAHKKNGMLTASFESTQLFIDDGRQREFAPGAAARAMPGLREQRKTRQFCDVVFRATDDSEIWAHRFVMSAKYSGCYKLFTLAKESMAPERRKEVGCTSCVTDLYSGCYKLFTLAKESMAPERRKEFLEAEEEETPERLILFTTQLIQIRDHCLKTLKQDLEPENCIETYHLATSRGYDYLAGEALRYMVRKFDEVWKISAQFEALTPEEMRSILEDDRLNAPSEMDETFKAILKWIAADAAARKEYLAKFLPLVRFVRCSVIEFEKVVAHPEVQGDEDSLKVLNVIHQTLTRHSMEVGKVAGIDLSPKQWLTPRLPKDILFVFGGWTSGATNNMHTYNSRAQKWHVMGSQYTTPR</sequence>
<dbReference type="EMBL" id="JABSTV010001247">
    <property type="protein sequence ID" value="KAH7971944.1"/>
    <property type="molecule type" value="Genomic_DNA"/>
</dbReference>
<dbReference type="VEuPathDB" id="VectorBase:RSAN_043452"/>
<feature type="compositionally biased region" description="Basic residues" evidence="4">
    <location>
        <begin position="31"/>
        <end position="46"/>
    </location>
</feature>
<evidence type="ECO:0000256" key="2">
    <source>
        <dbReference type="ARBA" id="ARBA00022737"/>
    </source>
</evidence>
<evidence type="ECO:0000256" key="4">
    <source>
        <dbReference type="SAM" id="MobiDB-lite"/>
    </source>
</evidence>
<dbReference type="Gene3D" id="1.25.40.420">
    <property type="match status" value="1"/>
</dbReference>
<feature type="domain" description="BACK" evidence="5">
    <location>
        <begin position="434"/>
        <end position="538"/>
    </location>
</feature>
<dbReference type="AlphaFoldDB" id="A0A9D4Q9V0"/>
<keyword evidence="2" id="KW-0677">Repeat</keyword>
<reference evidence="6" key="1">
    <citation type="journal article" date="2020" name="Cell">
        <title>Large-Scale Comparative Analyses of Tick Genomes Elucidate Their Genetic Diversity and Vector Capacities.</title>
        <authorList>
            <consortium name="Tick Genome and Microbiome Consortium (TIGMIC)"/>
            <person name="Jia N."/>
            <person name="Wang J."/>
            <person name="Shi W."/>
            <person name="Du L."/>
            <person name="Sun Y."/>
            <person name="Zhan W."/>
            <person name="Jiang J.F."/>
            <person name="Wang Q."/>
            <person name="Zhang B."/>
            <person name="Ji P."/>
            <person name="Bell-Sakyi L."/>
            <person name="Cui X.M."/>
            <person name="Yuan T.T."/>
            <person name="Jiang B.G."/>
            <person name="Yang W.F."/>
            <person name="Lam T.T."/>
            <person name="Chang Q.C."/>
            <person name="Ding S.J."/>
            <person name="Wang X.J."/>
            <person name="Zhu J.G."/>
            <person name="Ruan X.D."/>
            <person name="Zhao L."/>
            <person name="Wei J.T."/>
            <person name="Ye R.Z."/>
            <person name="Que T.C."/>
            <person name="Du C.H."/>
            <person name="Zhou Y.H."/>
            <person name="Cheng J.X."/>
            <person name="Dai P.F."/>
            <person name="Guo W.B."/>
            <person name="Han X.H."/>
            <person name="Huang E.J."/>
            <person name="Li L.F."/>
            <person name="Wei W."/>
            <person name="Gao Y.C."/>
            <person name="Liu J.Z."/>
            <person name="Shao H.Z."/>
            <person name="Wang X."/>
            <person name="Wang C.C."/>
            <person name="Yang T.C."/>
            <person name="Huo Q.B."/>
            <person name="Li W."/>
            <person name="Chen H.Y."/>
            <person name="Chen S.E."/>
            <person name="Zhou L.G."/>
            <person name="Ni X.B."/>
            <person name="Tian J.H."/>
            <person name="Sheng Y."/>
            <person name="Liu T."/>
            <person name="Pan Y.S."/>
            <person name="Xia L.Y."/>
            <person name="Li J."/>
            <person name="Zhao F."/>
            <person name="Cao W.C."/>
        </authorList>
    </citation>
    <scope>NUCLEOTIDE SEQUENCE</scope>
    <source>
        <strain evidence="6">Rsan-2018</strain>
    </source>
</reference>
<evidence type="ECO:0000256" key="3">
    <source>
        <dbReference type="ARBA" id="ARBA00023203"/>
    </source>
</evidence>
<dbReference type="Proteomes" id="UP000821837">
    <property type="component" value="Chromosome 11"/>
</dbReference>
<organism evidence="6 7">
    <name type="scientific">Rhipicephalus sanguineus</name>
    <name type="common">Brown dog tick</name>
    <name type="synonym">Ixodes sanguineus</name>
    <dbReference type="NCBI Taxonomy" id="34632"/>
    <lineage>
        <taxon>Eukaryota</taxon>
        <taxon>Metazoa</taxon>
        <taxon>Ecdysozoa</taxon>
        <taxon>Arthropoda</taxon>
        <taxon>Chelicerata</taxon>
        <taxon>Arachnida</taxon>
        <taxon>Acari</taxon>
        <taxon>Parasitiformes</taxon>
        <taxon>Ixodida</taxon>
        <taxon>Ixodoidea</taxon>
        <taxon>Ixodidae</taxon>
        <taxon>Rhipicephalinae</taxon>
        <taxon>Rhipicephalus</taxon>
        <taxon>Rhipicephalus</taxon>
    </lineage>
</organism>
<feature type="compositionally biased region" description="Basic residues" evidence="4">
    <location>
        <begin position="97"/>
        <end position="108"/>
    </location>
</feature>
<dbReference type="InterPro" id="IPR011705">
    <property type="entry name" value="BACK"/>
</dbReference>
<dbReference type="Pfam" id="PF07707">
    <property type="entry name" value="BACK"/>
    <property type="match status" value="1"/>
</dbReference>
<feature type="compositionally biased region" description="Low complexity" evidence="4">
    <location>
        <begin position="185"/>
        <end position="197"/>
    </location>
</feature>
<dbReference type="InterPro" id="IPR011333">
    <property type="entry name" value="SKP1/BTB/POZ_sf"/>
</dbReference>
<keyword evidence="7" id="KW-1185">Reference proteome</keyword>
<evidence type="ECO:0000313" key="7">
    <source>
        <dbReference type="Proteomes" id="UP000821837"/>
    </source>
</evidence>
<accession>A0A9D4Q9V0</accession>
<dbReference type="SMART" id="SM00875">
    <property type="entry name" value="BACK"/>
    <property type="match status" value="1"/>
</dbReference>
<reference evidence="6" key="2">
    <citation type="submission" date="2021-09" db="EMBL/GenBank/DDBJ databases">
        <authorList>
            <person name="Jia N."/>
            <person name="Wang J."/>
            <person name="Shi W."/>
            <person name="Du L."/>
            <person name="Sun Y."/>
            <person name="Zhan W."/>
            <person name="Jiang J."/>
            <person name="Wang Q."/>
            <person name="Zhang B."/>
            <person name="Ji P."/>
            <person name="Sakyi L.B."/>
            <person name="Cui X."/>
            <person name="Yuan T."/>
            <person name="Jiang B."/>
            <person name="Yang W."/>
            <person name="Lam T.T.-Y."/>
            <person name="Chang Q."/>
            <person name="Ding S."/>
            <person name="Wang X."/>
            <person name="Zhu J."/>
            <person name="Ruan X."/>
            <person name="Zhao L."/>
            <person name="Wei J."/>
            <person name="Que T."/>
            <person name="Du C."/>
            <person name="Cheng J."/>
            <person name="Dai P."/>
            <person name="Han X."/>
            <person name="Huang E."/>
            <person name="Gao Y."/>
            <person name="Liu J."/>
            <person name="Shao H."/>
            <person name="Ye R."/>
            <person name="Li L."/>
            <person name="Wei W."/>
            <person name="Wang X."/>
            <person name="Wang C."/>
            <person name="Huo Q."/>
            <person name="Li W."/>
            <person name="Guo W."/>
            <person name="Chen H."/>
            <person name="Chen S."/>
            <person name="Zhou L."/>
            <person name="Zhou L."/>
            <person name="Ni X."/>
            <person name="Tian J."/>
            <person name="Zhou Y."/>
            <person name="Sheng Y."/>
            <person name="Liu T."/>
            <person name="Pan Y."/>
            <person name="Xia L."/>
            <person name="Li J."/>
            <person name="Zhao F."/>
            <person name="Cao W."/>
        </authorList>
    </citation>
    <scope>NUCLEOTIDE SEQUENCE</scope>
    <source>
        <strain evidence="6">Rsan-2018</strain>
        <tissue evidence="6">Larvae</tissue>
    </source>
</reference>
<dbReference type="PANTHER" id="PTHR24412">
    <property type="entry name" value="KELCH PROTEIN"/>
    <property type="match status" value="1"/>
</dbReference>